<dbReference type="SUPFAM" id="SSF53254">
    <property type="entry name" value="Phosphoglycerate mutase-like"/>
    <property type="match status" value="1"/>
</dbReference>
<dbReference type="CDD" id="cd07067">
    <property type="entry name" value="HP_PGM_like"/>
    <property type="match status" value="1"/>
</dbReference>
<dbReference type="GO" id="GO:0005829">
    <property type="term" value="C:cytosol"/>
    <property type="evidence" value="ECO:0007669"/>
    <property type="project" value="TreeGrafter"/>
</dbReference>
<dbReference type="GO" id="GO:0043456">
    <property type="term" value="P:regulation of pentose-phosphate shunt"/>
    <property type="evidence" value="ECO:0007669"/>
    <property type="project" value="TreeGrafter"/>
</dbReference>
<dbReference type="Pfam" id="PF00300">
    <property type="entry name" value="His_Phos_1"/>
    <property type="match status" value="1"/>
</dbReference>
<dbReference type="SMART" id="SM00855">
    <property type="entry name" value="PGAM"/>
    <property type="match status" value="1"/>
</dbReference>
<proteinExistence type="predicted"/>
<evidence type="ECO:0000313" key="4">
    <source>
        <dbReference type="EMBL" id="MBI2875853.1"/>
    </source>
</evidence>
<comment type="caution">
    <text evidence="4">The sequence shown here is derived from an EMBL/GenBank/DDBJ whole genome shotgun (WGS) entry which is preliminary data.</text>
</comment>
<evidence type="ECO:0000256" key="2">
    <source>
        <dbReference type="PIRSR" id="PIRSR613078-1"/>
    </source>
</evidence>
<dbReference type="InterPro" id="IPR013078">
    <property type="entry name" value="His_Pase_superF_clade-1"/>
</dbReference>
<dbReference type="Proteomes" id="UP000769766">
    <property type="component" value="Unassembled WGS sequence"/>
</dbReference>
<dbReference type="Gene3D" id="3.40.50.1240">
    <property type="entry name" value="Phosphoglycerate mutase-like"/>
    <property type="match status" value="1"/>
</dbReference>
<evidence type="ECO:0000256" key="3">
    <source>
        <dbReference type="PIRSR" id="PIRSR613078-2"/>
    </source>
</evidence>
<feature type="active site" description="Proton donor/acceptor" evidence="2">
    <location>
        <position position="83"/>
    </location>
</feature>
<dbReference type="AlphaFoldDB" id="A0A932CLY3"/>
<evidence type="ECO:0000313" key="5">
    <source>
        <dbReference type="Proteomes" id="UP000769766"/>
    </source>
</evidence>
<dbReference type="PANTHER" id="PTHR46517:SF1">
    <property type="entry name" value="FRUCTOSE-2,6-BISPHOSPHATASE TIGAR"/>
    <property type="match status" value="1"/>
</dbReference>
<feature type="binding site" evidence="3">
    <location>
        <begin position="8"/>
        <end position="15"/>
    </location>
    <ligand>
        <name>substrate</name>
    </ligand>
</feature>
<accession>A0A932CLY3</accession>
<protein>
    <submittedName>
        <fullName evidence="4">Histidine phosphatase family protein</fullName>
    </submittedName>
</protein>
<name>A0A932CLY3_UNCTE</name>
<dbReference type="PANTHER" id="PTHR46517">
    <property type="entry name" value="FRUCTOSE-2,6-BISPHOSPHATASE TIGAR"/>
    <property type="match status" value="1"/>
</dbReference>
<keyword evidence="1" id="KW-0378">Hydrolase</keyword>
<dbReference type="GO" id="GO:0045820">
    <property type="term" value="P:negative regulation of glycolytic process"/>
    <property type="evidence" value="ECO:0007669"/>
    <property type="project" value="TreeGrafter"/>
</dbReference>
<dbReference type="EMBL" id="JACPRF010000094">
    <property type="protein sequence ID" value="MBI2875853.1"/>
    <property type="molecule type" value="Genomic_DNA"/>
</dbReference>
<dbReference type="GO" id="GO:0004331">
    <property type="term" value="F:fructose-2,6-bisphosphate 2-phosphatase activity"/>
    <property type="evidence" value="ECO:0007669"/>
    <property type="project" value="TreeGrafter"/>
</dbReference>
<gene>
    <name evidence="4" type="ORF">HYY20_03110</name>
</gene>
<reference evidence="4" key="1">
    <citation type="submission" date="2020-07" db="EMBL/GenBank/DDBJ databases">
        <title>Huge and variable diversity of episymbiotic CPR bacteria and DPANN archaea in groundwater ecosystems.</title>
        <authorList>
            <person name="He C.Y."/>
            <person name="Keren R."/>
            <person name="Whittaker M."/>
            <person name="Farag I.F."/>
            <person name="Doudna J."/>
            <person name="Cate J.H.D."/>
            <person name="Banfield J.F."/>
        </authorList>
    </citation>
    <scope>NUCLEOTIDE SEQUENCE</scope>
    <source>
        <strain evidence="4">NC_groundwater_672_Ag_B-0.1um_62_36</strain>
    </source>
</reference>
<dbReference type="InterPro" id="IPR001345">
    <property type="entry name" value="PG/BPGM_mutase_AS"/>
</dbReference>
<sequence>MIEIWLVRHGQTVENCERIIQGQLDGKLSPEGIEQARRVAEALKDIRFDAIYSSDLGRARETTHYIQAYHPDTPVIYSSLLREKNFGVLQGKRIQELDLSSSEPWQFIFTRNEGEPPEAVAQRARELLRLIQEKHPGQKLLLVGHGFFNSCFINILRGEEVCYANLHRQMNTAINYFCLDEPGVLGQCQLNSTEHLGGERKPA</sequence>
<feature type="active site" description="Tele-phosphohistidine intermediate" evidence="2">
    <location>
        <position position="9"/>
    </location>
</feature>
<dbReference type="InterPro" id="IPR051695">
    <property type="entry name" value="Phosphoglycerate_Mutase"/>
</dbReference>
<dbReference type="InterPro" id="IPR029033">
    <property type="entry name" value="His_PPase_superfam"/>
</dbReference>
<dbReference type="PROSITE" id="PS00175">
    <property type="entry name" value="PG_MUTASE"/>
    <property type="match status" value="1"/>
</dbReference>
<feature type="binding site" evidence="3">
    <location>
        <position position="58"/>
    </location>
    <ligand>
        <name>substrate</name>
    </ligand>
</feature>
<evidence type="ECO:0000256" key="1">
    <source>
        <dbReference type="ARBA" id="ARBA00022801"/>
    </source>
</evidence>
<organism evidence="4 5">
    <name type="scientific">Tectimicrobiota bacterium</name>
    <dbReference type="NCBI Taxonomy" id="2528274"/>
    <lineage>
        <taxon>Bacteria</taxon>
        <taxon>Pseudomonadati</taxon>
        <taxon>Nitrospinota/Tectimicrobiota group</taxon>
        <taxon>Candidatus Tectimicrobiota</taxon>
    </lineage>
</organism>